<evidence type="ECO:0000256" key="1">
    <source>
        <dbReference type="SAM" id="MobiDB-lite"/>
    </source>
</evidence>
<protein>
    <submittedName>
        <fullName evidence="2">Uncharacterized protein</fullName>
    </submittedName>
</protein>
<accession>A0AAE4ATP1</accession>
<reference evidence="2" key="1">
    <citation type="submission" date="2023-07" db="EMBL/GenBank/DDBJ databases">
        <title>Genomic Encyclopedia of Type Strains, Phase IV (KMG-IV): sequencing the most valuable type-strain genomes for metagenomic binning, comparative biology and taxonomic classification.</title>
        <authorList>
            <person name="Goeker M."/>
        </authorList>
    </citation>
    <scope>NUCLEOTIDE SEQUENCE</scope>
    <source>
        <strain evidence="2">DSM 21202</strain>
    </source>
</reference>
<dbReference type="RefSeq" id="WP_306886215.1">
    <property type="nucleotide sequence ID" value="NZ_JAUSUL010000002.1"/>
</dbReference>
<comment type="caution">
    <text evidence="2">The sequence shown here is derived from an EMBL/GenBank/DDBJ whole genome shotgun (WGS) entry which is preliminary data.</text>
</comment>
<organism evidence="2 3">
    <name type="scientific">Amorphus orientalis</name>
    <dbReference type="NCBI Taxonomy" id="649198"/>
    <lineage>
        <taxon>Bacteria</taxon>
        <taxon>Pseudomonadati</taxon>
        <taxon>Pseudomonadota</taxon>
        <taxon>Alphaproteobacteria</taxon>
        <taxon>Hyphomicrobiales</taxon>
        <taxon>Amorphaceae</taxon>
        <taxon>Amorphus</taxon>
    </lineage>
</organism>
<gene>
    <name evidence="2" type="ORF">J2S73_002852</name>
</gene>
<proteinExistence type="predicted"/>
<evidence type="ECO:0000313" key="3">
    <source>
        <dbReference type="Proteomes" id="UP001229244"/>
    </source>
</evidence>
<dbReference type="EMBL" id="JAUSUL010000002">
    <property type="protein sequence ID" value="MDQ0316395.1"/>
    <property type="molecule type" value="Genomic_DNA"/>
</dbReference>
<feature type="region of interest" description="Disordered" evidence="1">
    <location>
        <begin position="208"/>
        <end position="242"/>
    </location>
</feature>
<sequence length="564" mass="60413">MALSEQERQIVEYGKEQGKSRQQVLAALGKFRQQSQRPEGATKASVVERVSDVINTAGAGVEQNISGDGQFSGQSAIRRGTQAVATAASAVPQTVLAAAPEPIRAGVQKISDFVGSGFKKLTDAIGGTELFRGASGNLVVKPDGTYEFEPNDLGVTEEALGTAAAVGEVAGNIAGAQGTVNTLTRAKSLFTRPVSSVDDVIAQADDALSNSRAVDTPPPPPSSNRSGASTPADVRRQAVSSAPDLTLQEKWAGIQPDVKRRIAGKQEKLRDYFDVAHARNADDTAPTPYEYGARQAQSAVDEMESLLSETGGKIGATREKLGTYTAPIDAVNRIETTFTSQLDRLNLEVRNGRIRKKPGTITKAGTGDINALQEFYDNIGVVKQSPSLMNLIEARTAFDSRINFGKRAQEVSNEVDPLARQMRKEIADVAAGIVGKSEAAELKRFSDFMDAYSDLRSYTDRRAGGEYLLRLVLSGRGGEARQIVDTIREYTGIDLMDDATMMTIATDLIGNSRQKNLFRQEVTKSGLDAARALTGDTAGAAGLLADFIKDRFLDEEKIFLDAAK</sequence>
<evidence type="ECO:0000313" key="2">
    <source>
        <dbReference type="EMBL" id="MDQ0316395.1"/>
    </source>
</evidence>
<name>A0AAE4ATP1_9HYPH</name>
<dbReference type="AlphaFoldDB" id="A0AAE4ATP1"/>
<keyword evidence="3" id="KW-1185">Reference proteome</keyword>
<dbReference type="Proteomes" id="UP001229244">
    <property type="component" value="Unassembled WGS sequence"/>
</dbReference>